<dbReference type="InterPro" id="IPR011049">
    <property type="entry name" value="Serralysin-like_metalloprot_C"/>
</dbReference>
<dbReference type="Pfam" id="PF00353">
    <property type="entry name" value="HemolysinCabind"/>
    <property type="match status" value="7"/>
</dbReference>
<feature type="region of interest" description="Disordered" evidence="3">
    <location>
        <begin position="432"/>
        <end position="467"/>
    </location>
</feature>
<feature type="compositionally biased region" description="Low complexity" evidence="3">
    <location>
        <begin position="432"/>
        <end position="443"/>
    </location>
</feature>
<evidence type="ECO:0000256" key="3">
    <source>
        <dbReference type="SAM" id="MobiDB-lite"/>
    </source>
</evidence>
<sequence length="956" mass="95044">MALDSGRFAAAWVSNSSGTGETIQFGIFDAATRALVPGAITDIVGGTANLYGLSMALLSNGNVALAWAEHAGGTTTYWTAVVHGSTGAAVAAPLALASASIAGGAVSIAARADGYVVAYSGDATPANSPAFVAGFTNAGAADPGFTTFNAIERDRGVSELSVAVLTDGTIVVVAEGAEGPPGIAIPGISTSRPVEGGIVGYRYWNPDGTPLLREGLPIIGDAVGAYVDSRIATAALPNGNVVIAFDSGNTANEQNKLVVIVRGPQGEYIGGGDTFVLSAEDQLWPSIAVLGDGGFAVSWSRRLVSDGSPTGTILTTFLPDGTRAPGDTIRSSAAADVAALVGFTDGRMALVAQGGNDGSGTGIIAALTRVTESFDGTDGDDVINGSSLANRINGFAGADVINGLGGNDLIAGDDSFTEGDADVINAGDGDDTVTGVVGDDTISGGDGHDSLDGGAGQDRLLGDDGNDSVTGSAGNDVIFGGDGNDSLDGGNENDILNGEAGNDTLIGGAGIDALNGGVGADSMVGGAGNDVFNVDNAGDVARELANGGYDRVLSTVSYTLGDHVERLSLMGNVNLNGTGNALDNRLDGNSRVNSLAGGGGDDRLYGYSGSDTLNGGTGDDLLDGGTGADSMAGGADDDTYIVDHELDVVVEAFNAGYDQVIASVTHSLTTDVERLTLSGTADINGTGNMLANRLDGNAGANTLDDGDLNFVFLGGQADSLYGGAGNDTLIGGGGADLLDGGLGADSMSGGIDGDTYVVNDTLDVVFEEADAGYDRVLASVSFTLAADVEWLSLSGTGSINGTGNASANRLDGNAVANILDGGEGSDSLYGLGGNDTLIGGGAGDRLEGGLGADSMTGGLGKDQFVFRSAAEANGDVITDFSAVEGDRLDLRRIDAHAGVAGDQAFLWIGDAAFTSVARQLRFSGEVLQGDVNGDGGADFAITLSGVLSLSLGAVWL</sequence>
<proteinExistence type="predicted"/>
<dbReference type="InterPro" id="IPR050557">
    <property type="entry name" value="RTX_toxin/Mannuronan_C5-epim"/>
</dbReference>
<dbReference type="InterPro" id="IPR018511">
    <property type="entry name" value="Hemolysin-typ_Ca-bd_CS"/>
</dbReference>
<dbReference type="Proteomes" id="UP001305521">
    <property type="component" value="Chromosome"/>
</dbReference>
<dbReference type="PRINTS" id="PR00313">
    <property type="entry name" value="CABNDNGRPT"/>
</dbReference>
<dbReference type="EMBL" id="CP137852">
    <property type="protein sequence ID" value="WPB83165.1"/>
    <property type="molecule type" value="Genomic_DNA"/>
</dbReference>
<accession>A0ABZ0PC03</accession>
<name>A0ABZ0PC03_9PROT</name>
<evidence type="ECO:0000313" key="5">
    <source>
        <dbReference type="Proteomes" id="UP001305521"/>
    </source>
</evidence>
<comment type="subcellular location">
    <subcellularLocation>
        <location evidence="1">Secreted</location>
    </subcellularLocation>
</comment>
<dbReference type="RefSeq" id="WP_318647141.1">
    <property type="nucleotide sequence ID" value="NZ_CP137852.1"/>
</dbReference>
<evidence type="ECO:0000313" key="4">
    <source>
        <dbReference type="EMBL" id="WPB83165.1"/>
    </source>
</evidence>
<dbReference type="PANTHER" id="PTHR38340">
    <property type="entry name" value="S-LAYER PROTEIN"/>
    <property type="match status" value="1"/>
</dbReference>
<keyword evidence="5" id="KW-1185">Reference proteome</keyword>
<keyword evidence="2" id="KW-0964">Secreted</keyword>
<dbReference type="Gene3D" id="2.150.10.10">
    <property type="entry name" value="Serralysin-like metalloprotease, C-terminal"/>
    <property type="match status" value="5"/>
</dbReference>
<evidence type="ECO:0000256" key="2">
    <source>
        <dbReference type="ARBA" id="ARBA00022525"/>
    </source>
</evidence>
<reference evidence="4 5" key="1">
    <citation type="submission" date="2023-11" db="EMBL/GenBank/DDBJ databases">
        <title>Arctic aerobic anoxygenic photoheterotroph Sediminicoccus rosea KRV36 adapts its photosynthesis to long days of polar summer.</title>
        <authorList>
            <person name="Tomasch J."/>
            <person name="Kopejtka K."/>
            <person name="Bily T."/>
            <person name="Gardiner A.T."/>
            <person name="Gardian Z."/>
            <person name="Shivaramu S."/>
            <person name="Koblizek M."/>
            <person name="Engelhardt F."/>
            <person name="Kaftan D."/>
        </authorList>
    </citation>
    <scope>NUCLEOTIDE SEQUENCE [LARGE SCALE GENOMIC DNA]</scope>
    <source>
        <strain evidence="4 5">R-30</strain>
    </source>
</reference>
<protein>
    <submittedName>
        <fullName evidence="4">Calcium-binding protein</fullName>
    </submittedName>
</protein>
<gene>
    <name evidence="4" type="ORF">R9Z33_13725</name>
</gene>
<evidence type="ECO:0000256" key="1">
    <source>
        <dbReference type="ARBA" id="ARBA00004613"/>
    </source>
</evidence>
<dbReference type="PANTHER" id="PTHR38340:SF1">
    <property type="entry name" value="S-LAYER PROTEIN"/>
    <property type="match status" value="1"/>
</dbReference>
<dbReference type="InterPro" id="IPR001343">
    <property type="entry name" value="Hemolysn_Ca-bd"/>
</dbReference>
<dbReference type="PROSITE" id="PS00330">
    <property type="entry name" value="HEMOLYSIN_CALCIUM"/>
    <property type="match status" value="7"/>
</dbReference>
<organism evidence="4 5">
    <name type="scientific">Sediminicoccus rosea</name>
    <dbReference type="NCBI Taxonomy" id="1225128"/>
    <lineage>
        <taxon>Bacteria</taxon>
        <taxon>Pseudomonadati</taxon>
        <taxon>Pseudomonadota</taxon>
        <taxon>Alphaproteobacteria</taxon>
        <taxon>Acetobacterales</taxon>
        <taxon>Roseomonadaceae</taxon>
        <taxon>Sediminicoccus</taxon>
    </lineage>
</organism>
<dbReference type="SUPFAM" id="SSF51120">
    <property type="entry name" value="beta-Roll"/>
    <property type="match status" value="5"/>
</dbReference>